<dbReference type="RefSeq" id="WP_025242506.1">
    <property type="nucleotide sequence ID" value="NZ_CP007441.1"/>
</dbReference>
<evidence type="ECO:0000313" key="3">
    <source>
        <dbReference type="Proteomes" id="UP000019522"/>
    </source>
</evidence>
<evidence type="ECO:0000313" key="2">
    <source>
        <dbReference type="EMBL" id="AHL77667.1"/>
    </source>
</evidence>
<feature type="signal peptide" evidence="1">
    <location>
        <begin position="1"/>
        <end position="22"/>
    </location>
</feature>
<dbReference type="KEGG" id="pstt:CH92_14865"/>
<evidence type="ECO:0008006" key="4">
    <source>
        <dbReference type="Google" id="ProtNLM"/>
    </source>
</evidence>
<reference evidence="2 3" key="2">
    <citation type="submission" date="2014-03" db="EMBL/GenBank/DDBJ databases">
        <authorList>
            <person name="Baltrus D."/>
            <person name="Dougherty K."/>
        </authorList>
    </citation>
    <scope>NUCLEOTIDE SEQUENCE</scope>
    <source>
        <strain evidence="2 3">28a24</strain>
    </source>
</reference>
<organism evidence="2 3">
    <name type="scientific">Stutzerimonas stutzeri</name>
    <name type="common">Pseudomonas stutzeri</name>
    <dbReference type="NCBI Taxonomy" id="316"/>
    <lineage>
        <taxon>Bacteria</taxon>
        <taxon>Pseudomonadati</taxon>
        <taxon>Pseudomonadota</taxon>
        <taxon>Gammaproteobacteria</taxon>
        <taxon>Pseudomonadales</taxon>
        <taxon>Pseudomonadaceae</taxon>
        <taxon>Stutzerimonas</taxon>
    </lineage>
</organism>
<feature type="chain" id="PRO_5004915010" description="Lipoprotein" evidence="1">
    <location>
        <begin position="23"/>
        <end position="272"/>
    </location>
</feature>
<keyword evidence="1" id="KW-0732">Signal</keyword>
<name>W8RGL3_STUST</name>
<reference evidence="3" key="1">
    <citation type="journal article" date="2014" name="Genome Announc.">
        <title>Complete Genome Sequence of the Highly Transformable Pseudomonas stutzeri Strain 28a24.</title>
        <authorList>
            <person name="Smith B.A."/>
            <person name="Dougherty K.M."/>
            <person name="Baltrus D.A."/>
        </authorList>
    </citation>
    <scope>NUCLEOTIDE SEQUENCE [LARGE SCALE GENOMIC DNA]</scope>
    <source>
        <strain evidence="3">28a24</strain>
    </source>
</reference>
<protein>
    <recommendedName>
        <fullName evidence="4">Lipoprotein</fullName>
    </recommendedName>
</protein>
<dbReference type="EMBL" id="CP007441">
    <property type="protein sequence ID" value="AHL77667.1"/>
    <property type="molecule type" value="Genomic_DNA"/>
</dbReference>
<dbReference type="PROSITE" id="PS51257">
    <property type="entry name" value="PROKAR_LIPOPROTEIN"/>
    <property type="match status" value="1"/>
</dbReference>
<gene>
    <name evidence="2" type="ORF">CH92_14865</name>
</gene>
<evidence type="ECO:0000256" key="1">
    <source>
        <dbReference type="SAM" id="SignalP"/>
    </source>
</evidence>
<accession>W8RGL3</accession>
<proteinExistence type="predicted"/>
<dbReference type="AlphaFoldDB" id="W8RGL3"/>
<dbReference type="Proteomes" id="UP000019522">
    <property type="component" value="Chromosome"/>
</dbReference>
<sequence>MKKSTYHCAAFAALSLTGCASTQQVTIEQPEGYRATAYVVYHNQTSDRCRASYSIGMGRWIYMHEKERRLESPSTGPVQFKIPDRVHRGLCTQYLQRLEIETTPTHGGEPIKLARLDFRPASRAAPAHQVRLNCNHVRSLGKSNSVEQETWCWPHEQTDIGWSVKHVSSPSRLAPLHVRLELPAEPGYLGRWVRIGGQHIPYKLVHERPGMARVELVEIRRDGLSCNSHPACEHGIEPSKVMALAVLHAKVTNTYWAHSGPDTPAIFERANA</sequence>